<dbReference type="CDD" id="cd16962">
    <property type="entry name" value="RuvC"/>
    <property type="match status" value="1"/>
</dbReference>
<dbReference type="InterPro" id="IPR002176">
    <property type="entry name" value="X-over_junc_endoDNase_RuvC"/>
</dbReference>
<dbReference type="GO" id="GO:0048476">
    <property type="term" value="C:Holliday junction resolvase complex"/>
    <property type="evidence" value="ECO:0007669"/>
    <property type="project" value="UniProtKB-UniRule"/>
</dbReference>
<feature type="active site" evidence="13">
    <location>
        <position position="93"/>
    </location>
</feature>
<dbReference type="KEGG" id="bgp:BGL_1c05640"/>
<comment type="cofactor">
    <cofactor evidence="13">
        <name>Mg(2+)</name>
        <dbReference type="ChEBI" id="CHEBI:18420"/>
    </cofactor>
    <text evidence="13">Binds 2 Mg(2+) ion per subunit.</text>
</comment>
<dbReference type="GO" id="GO:0008821">
    <property type="term" value="F:crossover junction DNA endonuclease activity"/>
    <property type="evidence" value="ECO:0007669"/>
    <property type="project" value="UniProtKB-UniRule"/>
</dbReference>
<dbReference type="HAMAP" id="MF_00034">
    <property type="entry name" value="RuvC"/>
    <property type="match status" value="1"/>
</dbReference>
<dbReference type="SUPFAM" id="SSF53098">
    <property type="entry name" value="Ribonuclease H-like"/>
    <property type="match status" value="1"/>
</dbReference>
<dbReference type="NCBIfam" id="TIGR00228">
    <property type="entry name" value="ruvC"/>
    <property type="match status" value="1"/>
</dbReference>
<dbReference type="GO" id="GO:0006310">
    <property type="term" value="P:DNA recombination"/>
    <property type="evidence" value="ECO:0007669"/>
    <property type="project" value="UniProtKB-UniRule"/>
</dbReference>
<feature type="region of interest" description="Disordered" evidence="15">
    <location>
        <begin position="1"/>
        <end position="66"/>
    </location>
</feature>
<evidence type="ECO:0000256" key="12">
    <source>
        <dbReference type="ARBA" id="ARBA00029354"/>
    </source>
</evidence>
<dbReference type="PRINTS" id="PR00696">
    <property type="entry name" value="RSOLVASERUVC"/>
</dbReference>
<keyword evidence="2 13" id="KW-0963">Cytoplasm</keyword>
<feature type="binding site" evidence="13">
    <location>
        <position position="224"/>
    </location>
    <ligand>
        <name>Mg(2+)</name>
        <dbReference type="ChEBI" id="CHEBI:18420"/>
        <label>1</label>
    </ligand>
</feature>
<evidence type="ECO:0000313" key="17">
    <source>
        <dbReference type="Proteomes" id="UP000031838"/>
    </source>
</evidence>
<reference evidence="17" key="1">
    <citation type="submission" date="2011-03" db="EMBL/GenBank/DDBJ databases">
        <authorList>
            <person name="Voget S."/>
            <person name="Streit W.R."/>
            <person name="Jaeger K.E."/>
            <person name="Daniel R."/>
        </authorList>
    </citation>
    <scope>NUCLEOTIDE SEQUENCE [LARGE SCALE GENOMIC DNA]</scope>
    <source>
        <strain evidence="17">PG1</strain>
    </source>
</reference>
<keyword evidence="4 13" id="KW-0479">Metal-binding</keyword>
<evidence type="ECO:0000256" key="10">
    <source>
        <dbReference type="ARBA" id="ARBA00023172"/>
    </source>
</evidence>
<dbReference type="GO" id="GO:0000287">
    <property type="term" value="F:magnesium ion binding"/>
    <property type="evidence" value="ECO:0007669"/>
    <property type="project" value="UniProtKB-UniRule"/>
</dbReference>
<gene>
    <name evidence="13 16" type="primary">ruvC</name>
    <name evidence="16" type="ORF">BGL_1c05640</name>
</gene>
<accession>A0A0B6RVJ7</accession>
<feature type="binding site" evidence="13">
    <location>
        <position position="93"/>
    </location>
    <ligand>
        <name>Mg(2+)</name>
        <dbReference type="ChEBI" id="CHEBI:18420"/>
        <label>1</label>
    </ligand>
</feature>
<dbReference type="FunFam" id="3.30.420.10:FF:000002">
    <property type="entry name" value="Crossover junction endodeoxyribonuclease RuvC"/>
    <property type="match status" value="1"/>
</dbReference>
<evidence type="ECO:0000256" key="3">
    <source>
        <dbReference type="ARBA" id="ARBA00022722"/>
    </source>
</evidence>
<feature type="active site" evidence="13">
    <location>
        <position position="224"/>
    </location>
</feature>
<protein>
    <recommendedName>
        <fullName evidence="13 14">Crossover junction endodeoxyribonuclease RuvC</fullName>
        <ecNumber evidence="13 14">3.1.21.10</ecNumber>
    </recommendedName>
    <alternativeName>
        <fullName evidence="13">Holliday junction nuclease RuvC</fullName>
    </alternativeName>
    <alternativeName>
        <fullName evidence="13">Holliday junction resolvase RuvC</fullName>
    </alternativeName>
</protein>
<feature type="compositionally biased region" description="Basic and acidic residues" evidence="15">
    <location>
        <begin position="19"/>
        <end position="40"/>
    </location>
</feature>
<dbReference type="PANTHER" id="PTHR30194:SF3">
    <property type="entry name" value="CROSSOVER JUNCTION ENDODEOXYRIBONUCLEASE RUVC"/>
    <property type="match status" value="1"/>
</dbReference>
<dbReference type="InterPro" id="IPR012337">
    <property type="entry name" value="RNaseH-like_sf"/>
</dbReference>
<reference evidence="16 17" key="2">
    <citation type="journal article" date="2016" name="Appl. Microbiol. Biotechnol.">
        <title>Mutations improving production and secretion of extracellular lipase by Burkholderia glumae PG1.</title>
        <authorList>
            <person name="Knapp A."/>
            <person name="Voget S."/>
            <person name="Gao R."/>
            <person name="Zaburannyi N."/>
            <person name="Krysciak D."/>
            <person name="Breuer M."/>
            <person name="Hauer B."/>
            <person name="Streit W.R."/>
            <person name="Muller R."/>
            <person name="Daniel R."/>
            <person name="Jaeger K.E."/>
        </authorList>
    </citation>
    <scope>NUCLEOTIDE SEQUENCE [LARGE SCALE GENOMIC DNA]</scope>
    <source>
        <strain evidence="16 17">PG1</strain>
    </source>
</reference>
<keyword evidence="10 13" id="KW-0233">DNA recombination</keyword>
<evidence type="ECO:0000256" key="11">
    <source>
        <dbReference type="ARBA" id="ARBA00023204"/>
    </source>
</evidence>
<name>A0A0B6RVJ7_BURPL</name>
<organism evidence="16 17">
    <name type="scientific">Burkholderia plantarii</name>
    <dbReference type="NCBI Taxonomy" id="41899"/>
    <lineage>
        <taxon>Bacteria</taxon>
        <taxon>Pseudomonadati</taxon>
        <taxon>Pseudomonadota</taxon>
        <taxon>Betaproteobacteria</taxon>
        <taxon>Burkholderiales</taxon>
        <taxon>Burkholderiaceae</taxon>
        <taxon>Burkholderia</taxon>
    </lineage>
</organism>
<dbReference type="PANTHER" id="PTHR30194">
    <property type="entry name" value="CROSSOVER JUNCTION ENDODEOXYRIBONUCLEASE RUVC"/>
    <property type="match status" value="1"/>
</dbReference>
<evidence type="ECO:0000313" key="16">
    <source>
        <dbReference type="EMBL" id="AJK45100.1"/>
    </source>
</evidence>
<keyword evidence="7 13" id="KW-0378">Hydrolase</keyword>
<proteinExistence type="inferred from homology"/>
<evidence type="ECO:0000256" key="2">
    <source>
        <dbReference type="ARBA" id="ARBA00022490"/>
    </source>
</evidence>
<evidence type="ECO:0000256" key="9">
    <source>
        <dbReference type="ARBA" id="ARBA00023125"/>
    </source>
</evidence>
<keyword evidence="3 13" id="KW-0540">Nuclease</keyword>
<dbReference type="Proteomes" id="UP000031838">
    <property type="component" value="Chromosome 1"/>
</dbReference>
<dbReference type="Gene3D" id="3.30.420.10">
    <property type="entry name" value="Ribonuclease H-like superfamily/Ribonuclease H"/>
    <property type="match status" value="1"/>
</dbReference>
<comment type="similarity">
    <text evidence="1 13">Belongs to the RuvC family.</text>
</comment>
<evidence type="ECO:0000256" key="5">
    <source>
        <dbReference type="ARBA" id="ARBA00022759"/>
    </source>
</evidence>
<keyword evidence="5 13" id="KW-0255">Endonuclease</keyword>
<comment type="subcellular location">
    <subcellularLocation>
        <location evidence="13">Cytoplasm</location>
    </subcellularLocation>
</comment>
<evidence type="ECO:0000256" key="1">
    <source>
        <dbReference type="ARBA" id="ARBA00009518"/>
    </source>
</evidence>
<dbReference type="Pfam" id="PF02075">
    <property type="entry name" value="RuvC"/>
    <property type="match status" value="1"/>
</dbReference>
<comment type="catalytic activity">
    <reaction evidence="12 13">
        <text>Endonucleolytic cleavage at a junction such as a reciprocal single-stranded crossover between two homologous DNA duplexes (Holliday junction).</text>
        <dbReference type="EC" id="3.1.21.10"/>
    </reaction>
</comment>
<feature type="compositionally biased region" description="Basic residues" evidence="15">
    <location>
        <begin position="41"/>
        <end position="50"/>
    </location>
</feature>
<keyword evidence="6 13" id="KW-0227">DNA damage</keyword>
<evidence type="ECO:0000256" key="14">
    <source>
        <dbReference type="NCBIfam" id="TIGR00228"/>
    </source>
</evidence>
<evidence type="ECO:0000256" key="13">
    <source>
        <dbReference type="HAMAP-Rule" id="MF_00034"/>
    </source>
</evidence>
<keyword evidence="17" id="KW-1185">Reference proteome</keyword>
<dbReference type="InterPro" id="IPR036397">
    <property type="entry name" value="RNaseH_sf"/>
</dbReference>
<evidence type="ECO:0000256" key="6">
    <source>
        <dbReference type="ARBA" id="ARBA00022763"/>
    </source>
</evidence>
<dbReference type="EMBL" id="CP002580">
    <property type="protein sequence ID" value="AJK45100.1"/>
    <property type="molecule type" value="Genomic_DNA"/>
</dbReference>
<feature type="binding site" evidence="13">
    <location>
        <position position="152"/>
    </location>
    <ligand>
        <name>Mg(2+)</name>
        <dbReference type="ChEBI" id="CHEBI:18420"/>
        <label>2</label>
    </ligand>
</feature>
<dbReference type="GO" id="GO:0006281">
    <property type="term" value="P:DNA repair"/>
    <property type="evidence" value="ECO:0007669"/>
    <property type="project" value="UniProtKB-UniRule"/>
</dbReference>
<dbReference type="GO" id="GO:0005737">
    <property type="term" value="C:cytoplasm"/>
    <property type="evidence" value="ECO:0007669"/>
    <property type="project" value="UniProtKB-SubCell"/>
</dbReference>
<evidence type="ECO:0000256" key="8">
    <source>
        <dbReference type="ARBA" id="ARBA00022842"/>
    </source>
</evidence>
<evidence type="ECO:0000256" key="4">
    <source>
        <dbReference type="ARBA" id="ARBA00022723"/>
    </source>
</evidence>
<comment type="function">
    <text evidence="13">The RuvA-RuvB-RuvC complex processes Holliday junction (HJ) DNA during genetic recombination and DNA repair. Endonuclease that resolves HJ intermediates. Cleaves cruciform DNA by making single-stranded nicks across the HJ at symmetrical positions within the homologous arms, yielding a 5'-phosphate and a 3'-hydroxyl group; requires a central core of homology in the junction. The consensus cleavage sequence is 5'-(A/T)TT(C/G)-3'. Cleavage occurs on the 3'-side of the TT dinucleotide at the point of strand exchange. HJ branch migration catalyzed by RuvA-RuvB allows RuvC to scan DNA until it finds its consensus sequence, where it cleaves and resolves the cruciform DNA.</text>
</comment>
<evidence type="ECO:0000256" key="7">
    <source>
        <dbReference type="ARBA" id="ARBA00022801"/>
    </source>
</evidence>
<comment type="subunit">
    <text evidence="13">Homodimer which binds Holliday junction (HJ) DNA. The HJ becomes 2-fold symmetrical on binding to RuvC with unstacked arms; it has a different conformation from HJ DNA in complex with RuvA. In the full resolvosome a probable DNA-RuvA(4)-RuvB(12)-RuvC(2) complex forms which resolves the HJ.</text>
</comment>
<evidence type="ECO:0000256" key="15">
    <source>
        <dbReference type="SAM" id="MobiDB-lite"/>
    </source>
</evidence>
<keyword evidence="11 13" id="KW-0234">DNA repair</keyword>
<dbReference type="EC" id="3.1.21.10" evidence="13 14"/>
<feature type="active site" evidence="13">
    <location>
        <position position="152"/>
    </location>
</feature>
<keyword evidence="8 13" id="KW-0460">Magnesium</keyword>
<dbReference type="AlphaFoldDB" id="A0A0B6RVJ7"/>
<dbReference type="GO" id="GO:0003677">
    <property type="term" value="F:DNA binding"/>
    <property type="evidence" value="ECO:0007669"/>
    <property type="project" value="UniProtKB-KW"/>
</dbReference>
<sequence length="266" mass="27997">MARPESGATAIGAGARHAPPADDHPARRESNAPASRDVKPASRRHHAIATHHHETTARPVTTPRARRDRCTIAGTRFFLSLFFGQPMRIIGIDPGLRVTGFGVIDVHGSKLAYVTSGVIRTPTADLAVRLGTIFDGVSTLVREHTPDQAAIEKVFVNVNPQSTLLLGQARGAAICGLVSGGLPVAEYTPTQLKQAIVGYGRATKEQMQQMVVRLLGLSGLPGTDAADALGTAICHAHGGAKLETLGGLAPALVKKGFRVRRGRLVG</sequence>
<keyword evidence="9 13" id="KW-0238">DNA-binding</keyword>
<dbReference type="HOGENOM" id="CLU_091257_2_0_4"/>